<name>A0ABS0AMR8_9GAMM</name>
<comment type="caution">
    <text evidence="2">The sequence shown here is derived from an EMBL/GenBank/DDBJ whole genome shotgun (WGS) entry which is preliminary data.</text>
</comment>
<organism evidence="2 3">
    <name type="scientific">Alloalcanivorax profundimaris</name>
    <dbReference type="NCBI Taxonomy" id="2735259"/>
    <lineage>
        <taxon>Bacteria</taxon>
        <taxon>Pseudomonadati</taxon>
        <taxon>Pseudomonadota</taxon>
        <taxon>Gammaproteobacteria</taxon>
        <taxon>Oceanospirillales</taxon>
        <taxon>Alcanivoracaceae</taxon>
        <taxon>Alloalcanivorax</taxon>
    </lineage>
</organism>
<proteinExistence type="predicted"/>
<sequence length="700" mass="78688">MRFFLPFFCLFLLSACQSGDIDKDDYEDDFLLVAHQNMKSPGSEYGRDVNLQAIVRNRVADDAGGGLWLRTTLPWLRIDGGQLDTRDLSRLGDRAEPFRRFQESGTLSRVKDGRVTETRLADPDLQQQLEERFGDRVQQLLDQSTATAVPLPDDPQPGDTWQASASLWGLPEIEADYRVLARDGERVLIDMTLNGERVEGRARMIARWPSGMPEALRLHSDMYMADQDVLVEQRLQLISQRHYPYPVRDWDVDPMRLEMQADYQSRQFREFPLLDPEDTKPLRDRAGMDALLDSLEDSFLYRIEENRVMTRGDWGLAMPLQQQAELHFTGFQGAAPDGLVLNRLAESDGFFRLADPGPADMELGRDLLIATAPQAFQPGEPVTLTAEARVWTPGEPFTLNKGDPAPEGLAVLDWQARRLDLRLEDGQPIRAVPLDADGRPLPMNTAIRPIKQADQSPATFIERLSLKPAPLRLSLRADGDIAALRLTPLEPDNRPLTLTVRPQPEDGDLHPPGARHQLPGLQKAPDDTAKLLDNIEPQGLERNRLRVTAPAGFRLCGVVPTGKADYHGTPLHFTWTARGLDQENARPGFELRTEDDQIRYFYGRRVTFEARCPSRVETVILTREEPGCARFDGDNGVALGEDCDAAHYEALDDTGLALRELGEDDNGVLRFWGPVKSVRLLRAHGERSRTLEATLPELPQ</sequence>
<dbReference type="Proteomes" id="UP000662703">
    <property type="component" value="Unassembled WGS sequence"/>
</dbReference>
<dbReference type="EMBL" id="ARXX01000007">
    <property type="protein sequence ID" value="MBF5055436.1"/>
    <property type="molecule type" value="Genomic_DNA"/>
</dbReference>
<protein>
    <recommendedName>
        <fullName evidence="4">Lipoprotein</fullName>
    </recommendedName>
</protein>
<evidence type="ECO:0008006" key="4">
    <source>
        <dbReference type="Google" id="ProtNLM"/>
    </source>
</evidence>
<accession>A0ABS0AMR8</accession>
<reference evidence="2 3" key="1">
    <citation type="submission" date="2012-09" db="EMBL/GenBank/DDBJ databases">
        <title>Genome Sequence of alkane-degrading Bacterium Alcanivorax sp. 521-1.</title>
        <authorList>
            <person name="Lai Q."/>
            <person name="Shao Z."/>
        </authorList>
    </citation>
    <scope>NUCLEOTIDE SEQUENCE [LARGE SCALE GENOMIC DNA]</scope>
    <source>
        <strain evidence="2 3">521-1</strain>
    </source>
</reference>
<evidence type="ECO:0000313" key="3">
    <source>
        <dbReference type="Proteomes" id="UP000662703"/>
    </source>
</evidence>
<evidence type="ECO:0000313" key="2">
    <source>
        <dbReference type="EMBL" id="MBF5055436.1"/>
    </source>
</evidence>
<dbReference type="PROSITE" id="PS51257">
    <property type="entry name" value="PROKAR_LIPOPROTEIN"/>
    <property type="match status" value="1"/>
</dbReference>
<dbReference type="RefSeq" id="WP_194864219.1">
    <property type="nucleotide sequence ID" value="NZ_ARXX01000007.1"/>
</dbReference>
<evidence type="ECO:0000256" key="1">
    <source>
        <dbReference type="SAM" id="MobiDB-lite"/>
    </source>
</evidence>
<feature type="region of interest" description="Disordered" evidence="1">
    <location>
        <begin position="501"/>
        <end position="524"/>
    </location>
</feature>
<keyword evidence="3" id="KW-1185">Reference proteome</keyword>
<gene>
    <name evidence="2" type="ORF">Y5W_00730</name>
</gene>